<dbReference type="Pfam" id="PF13489">
    <property type="entry name" value="Methyltransf_23"/>
    <property type="match status" value="1"/>
</dbReference>
<dbReference type="CDD" id="cd11579">
    <property type="entry name" value="Glyco_tran_WbsX"/>
    <property type="match status" value="1"/>
</dbReference>
<dbReference type="InterPro" id="IPR020596">
    <property type="entry name" value="rRNA_Ade_Mease_Trfase_CS"/>
</dbReference>
<accession>A0A1H8KAS5</accession>
<dbReference type="Gene3D" id="3.40.50.150">
    <property type="entry name" value="Vaccinia Virus protein VP39"/>
    <property type="match status" value="1"/>
</dbReference>
<dbReference type="Gene3D" id="3.20.20.80">
    <property type="entry name" value="Glycosidases"/>
    <property type="match status" value="1"/>
</dbReference>
<dbReference type="GO" id="GO:0000179">
    <property type="term" value="F:rRNA (adenine-N6,N6-)-dimethyltransferase activity"/>
    <property type="evidence" value="ECO:0007669"/>
    <property type="project" value="InterPro"/>
</dbReference>
<dbReference type="InterPro" id="IPR032719">
    <property type="entry name" value="WbsX"/>
</dbReference>
<dbReference type="CDD" id="cd02440">
    <property type="entry name" value="AdoMet_MTases"/>
    <property type="match status" value="1"/>
</dbReference>
<protein>
    <submittedName>
        <fullName evidence="3">Methyltransferase domain-containing protein</fullName>
    </submittedName>
</protein>
<keyword evidence="3" id="KW-0808">Transferase</keyword>
<dbReference type="RefSeq" id="WP_074746931.1">
    <property type="nucleotide sequence ID" value="NZ_FOCT01000008.1"/>
</dbReference>
<dbReference type="Pfam" id="PF14307">
    <property type="entry name" value="Glyco_tran_WbsX"/>
    <property type="match status" value="1"/>
</dbReference>
<dbReference type="SUPFAM" id="SSF53335">
    <property type="entry name" value="S-adenosyl-L-methionine-dependent methyltransferases"/>
    <property type="match status" value="1"/>
</dbReference>
<name>A0A1H8KAS5_9PROT</name>
<dbReference type="AlphaFoldDB" id="A0A1H8KAS5"/>
<dbReference type="PANTHER" id="PTHR41244:SF1">
    <property type="entry name" value="GLYCOSYLTRANSFERASE"/>
    <property type="match status" value="1"/>
</dbReference>
<reference evidence="3 4" key="1">
    <citation type="submission" date="2016-10" db="EMBL/GenBank/DDBJ databases">
        <authorList>
            <person name="de Groot N.N."/>
        </authorList>
    </citation>
    <scope>NUCLEOTIDE SEQUENCE [LARGE SCALE GENOMIC DNA]</scope>
    <source>
        <strain evidence="3 4">Nl18</strain>
    </source>
</reference>
<feature type="compositionally biased region" description="Polar residues" evidence="2">
    <location>
        <begin position="267"/>
        <end position="280"/>
    </location>
</feature>
<evidence type="ECO:0000256" key="1">
    <source>
        <dbReference type="ARBA" id="ARBA00022691"/>
    </source>
</evidence>
<dbReference type="PANTHER" id="PTHR41244">
    <property type="entry name" value="RHAMNAN SYNTHESIS F"/>
    <property type="match status" value="1"/>
</dbReference>
<evidence type="ECO:0000313" key="4">
    <source>
        <dbReference type="Proteomes" id="UP000183898"/>
    </source>
</evidence>
<dbReference type="PROSITE" id="PS01131">
    <property type="entry name" value="RRNA_A_DIMETH"/>
    <property type="match status" value="1"/>
</dbReference>
<dbReference type="EMBL" id="FOCT01000008">
    <property type="protein sequence ID" value="SEN90080.1"/>
    <property type="molecule type" value="Genomic_DNA"/>
</dbReference>
<gene>
    <name evidence="3" type="ORF">SAMN05216404_10884</name>
</gene>
<evidence type="ECO:0000313" key="3">
    <source>
        <dbReference type="EMBL" id="SEN90080.1"/>
    </source>
</evidence>
<sequence>MKTRELQDPAASAFVTEMVGRNKNVLEIGPGPGAITRILQSLGKCRVTGVELDEEAIRKLKPYCSKIIQADLNTIDWTQLLTEIGHFDVVVAADVLEHLYDPWMVLQKMVAFLNPQGYLVISLPHAGHAGIMSSLINGDLEYREDRLLDRTHLRFFGLKNIESLFAQAGLKIIEARYVSKAPEETELASSWSQLPFPMRDVIMHGAYSQIYQVVVKAAPLHHPADAVPLVPPVPEFRKRPSTSNPNVAAIRLEEASSQANDKRLGDKSQNAAVTPSIQPSRNLPTDPRLIAFYLPQFHPIPENDRWWGKGFTEWTNVTKAEPLFEGHLQPHLPTDFGFYDLRVRQTRREQIKVAKQYGVDGFCYHYYWFSGKRILNLPVDDMLADPESDMPFCLCWANENWTRRWDGADQEVLIVQKYLPDDDLNFIKSLVPFFQDKRYIRVDGKLYFIVYQPQQLPDPVKTVAVWREYCRSIGLGEIHICAALTHGNEDYAQFGFDSGVEFPPHNLKIANINDQVEFHEMFIGNLMQFSSIAQSYLDRVYDNAHVFKTVFPSWDNTARTKERALIVLNGTPENYEYWLASTIDQTRQTGKADELVFINAWNEWAEGCHLEPDRWFGHRFLQATLNAKTGVRRFSTFPHFSAPHYRTPSITIGAHLTFREAISSTVKYYLQLKVRDLKIAVNQSSAPHHRTPSITIDAHLTFREAISSTVKYYLQLKVRDLKIAVNQRRWLRSLLLPFVRTARTLGARI</sequence>
<dbReference type="InterPro" id="IPR029063">
    <property type="entry name" value="SAM-dependent_MTases_sf"/>
</dbReference>
<evidence type="ECO:0000256" key="2">
    <source>
        <dbReference type="SAM" id="MobiDB-lite"/>
    </source>
</evidence>
<organism evidence="3 4">
    <name type="scientific">Nitrosospira multiformis</name>
    <dbReference type="NCBI Taxonomy" id="1231"/>
    <lineage>
        <taxon>Bacteria</taxon>
        <taxon>Pseudomonadati</taxon>
        <taxon>Pseudomonadota</taxon>
        <taxon>Betaproteobacteria</taxon>
        <taxon>Nitrosomonadales</taxon>
        <taxon>Nitrosomonadaceae</taxon>
        <taxon>Nitrosospira</taxon>
    </lineage>
</organism>
<keyword evidence="1" id="KW-0949">S-adenosyl-L-methionine</keyword>
<keyword evidence="3" id="KW-0489">Methyltransferase</keyword>
<dbReference type="Proteomes" id="UP000183898">
    <property type="component" value="Unassembled WGS sequence"/>
</dbReference>
<feature type="region of interest" description="Disordered" evidence="2">
    <location>
        <begin position="255"/>
        <end position="280"/>
    </location>
</feature>
<proteinExistence type="predicted"/>